<comment type="caution">
    <text evidence="1">The sequence shown here is derived from an EMBL/GenBank/DDBJ whole genome shotgun (WGS) entry which is preliminary data.</text>
</comment>
<dbReference type="Proteomes" id="UP000026922">
    <property type="component" value="Unassembled WGS sequence"/>
</dbReference>
<name>A0A061JI73_9PROT</name>
<proteinExistence type="predicted"/>
<dbReference type="AlphaFoldDB" id="A0A061JI73"/>
<dbReference type="RefSeq" id="WP_023492301.1">
    <property type="nucleotide sequence ID" value="NZ_ARPM03000095.1"/>
</dbReference>
<protein>
    <submittedName>
        <fullName evidence="1">Uncharacterized protein</fullName>
    </submittedName>
</protein>
<gene>
    <name evidence="1" type="ORF">K737_300355</name>
</gene>
<evidence type="ECO:0000313" key="1">
    <source>
        <dbReference type="EMBL" id="ETZ05208.1"/>
    </source>
</evidence>
<accession>A0A061JI73</accession>
<sequence>MLIDASFHKGKIIQEAIEEHVFSLFLRFMDLSLIRKEIGSYKKGAIDSLFKDYLGLVLI</sequence>
<dbReference type="EMBL" id="ARPM03000095">
    <property type="protein sequence ID" value="ETZ05208.1"/>
    <property type="molecule type" value="Genomic_DNA"/>
</dbReference>
<keyword evidence="2" id="KW-1185">Reference proteome</keyword>
<reference evidence="1 2" key="1">
    <citation type="journal article" date="2013" name="Genome Announc.">
        <title>Draft Genome Sequence of Holospora undulata Strain HU1, a Micronucleus-Specific Symbiont of the Ciliate Paramecium caudatum.</title>
        <authorList>
            <person name="Dohra H."/>
            <person name="Suzuki H."/>
            <person name="Suzuki T."/>
            <person name="Tanaka K."/>
            <person name="Fujishima M."/>
        </authorList>
    </citation>
    <scope>NUCLEOTIDE SEQUENCE [LARGE SCALE GENOMIC DNA]</scope>
    <source>
        <strain evidence="1 2">HU1</strain>
    </source>
</reference>
<evidence type="ECO:0000313" key="2">
    <source>
        <dbReference type="Proteomes" id="UP000026922"/>
    </source>
</evidence>
<organism evidence="1 2">
    <name type="scientific">Holospora undulata HU1</name>
    <dbReference type="NCBI Taxonomy" id="1321371"/>
    <lineage>
        <taxon>Bacteria</taxon>
        <taxon>Pseudomonadati</taxon>
        <taxon>Pseudomonadota</taxon>
        <taxon>Alphaproteobacteria</taxon>
        <taxon>Holosporales</taxon>
        <taxon>Holosporaceae</taxon>
        <taxon>Holospora</taxon>
    </lineage>
</organism>